<gene>
    <name evidence="2" type="ORF">Cob_v007956</name>
</gene>
<feature type="compositionally biased region" description="Acidic residues" evidence="1">
    <location>
        <begin position="382"/>
        <end position="391"/>
    </location>
</feature>
<evidence type="ECO:0000256" key="1">
    <source>
        <dbReference type="SAM" id="MobiDB-lite"/>
    </source>
</evidence>
<proteinExistence type="predicted"/>
<comment type="caution">
    <text evidence="2">The sequence shown here is derived from an EMBL/GenBank/DDBJ whole genome shotgun (WGS) entry which is preliminary data.</text>
</comment>
<evidence type="ECO:0000313" key="2">
    <source>
        <dbReference type="EMBL" id="TDZ19092.1"/>
    </source>
</evidence>
<feature type="compositionally biased region" description="Acidic residues" evidence="1">
    <location>
        <begin position="301"/>
        <end position="324"/>
    </location>
</feature>
<reference evidence="3" key="1">
    <citation type="journal article" date="2013" name="New Phytol.">
        <title>Comparative genomic and transcriptomic analyses reveal the hemibiotrophic stage shift of Colletotrichum fungi.</title>
        <authorList>
            <person name="Gan P."/>
            <person name="Ikeda K."/>
            <person name="Irieda H."/>
            <person name="Narusaka M."/>
            <person name="O'Connell R.J."/>
            <person name="Narusaka Y."/>
            <person name="Takano Y."/>
            <person name="Kubo Y."/>
            <person name="Shirasu K."/>
        </authorList>
    </citation>
    <scope>NUCLEOTIDE SEQUENCE [LARGE SCALE GENOMIC DNA]</scope>
    <source>
        <strain evidence="3">104-T / ATCC 96160 / CBS 514.97 / LARS 414 / MAFF 240422</strain>
    </source>
</reference>
<dbReference type="HOGENOM" id="CLU_705990_0_0_1"/>
<keyword evidence="3" id="KW-1185">Reference proteome</keyword>
<dbReference type="OrthoDB" id="4797772at2759"/>
<accession>N4VAJ8</accession>
<sequence>MNGEIPAAFNYNSHTFYGSNLIDSEGQPHPGHNGNCEAPPDLEALRLLRRRYRRTMEQITTAGATLGTESIRTLVQLIHDRAIHRSDCGLGHVTFMITHPLWIRIDRDLPTSLPLEVLESPSVSNIYSLLYIAPDNWMLLMVDTEQCSFRFYDPQNNRGNRTDIVKTVRKWLEDITGFGFAEELDMDGPSKVPREVCDTECVIYTLEVLSRMIDERPIPLDKDIPNFKSGMIELVRDAFAKISSYSNIGSDCESNADEPEHHASVYRHRATPEESSFGEEDDEVYDGEDDEKFDRENNREDDAEDSEEDSEEDDKEDNSDEDSNGEVVYKLGKTRRLLFPDASSDREADGRTPKRPRLLGPEVETHDSSDDSIEGSNSSSDDSSDCEDDQH</sequence>
<organism evidence="2 3">
    <name type="scientific">Colletotrichum orbiculare (strain 104-T / ATCC 96160 / CBS 514.97 / LARS 414 / MAFF 240422)</name>
    <name type="common">Cucumber anthracnose fungus</name>
    <name type="synonym">Colletotrichum lagenarium</name>
    <dbReference type="NCBI Taxonomy" id="1213857"/>
    <lineage>
        <taxon>Eukaryota</taxon>
        <taxon>Fungi</taxon>
        <taxon>Dikarya</taxon>
        <taxon>Ascomycota</taxon>
        <taxon>Pezizomycotina</taxon>
        <taxon>Sordariomycetes</taxon>
        <taxon>Hypocreomycetidae</taxon>
        <taxon>Glomerellales</taxon>
        <taxon>Glomerellaceae</taxon>
        <taxon>Colletotrichum</taxon>
        <taxon>Colletotrichum orbiculare species complex</taxon>
    </lineage>
</organism>
<feature type="compositionally biased region" description="Acidic residues" evidence="1">
    <location>
        <begin position="276"/>
        <end position="291"/>
    </location>
</feature>
<feature type="compositionally biased region" description="Basic and acidic residues" evidence="1">
    <location>
        <begin position="343"/>
        <end position="352"/>
    </location>
</feature>
<reference evidence="3" key="2">
    <citation type="journal article" date="2019" name="Mol. Plant Microbe Interact.">
        <title>Genome sequence resources for four phytopathogenic fungi from the Colletotrichum orbiculare species complex.</title>
        <authorList>
            <person name="Gan P."/>
            <person name="Tsushima A."/>
            <person name="Narusaka M."/>
            <person name="Narusaka Y."/>
            <person name="Takano Y."/>
            <person name="Kubo Y."/>
            <person name="Shirasu K."/>
        </authorList>
    </citation>
    <scope>GENOME REANNOTATION</scope>
    <source>
        <strain evidence="3">104-T / ATCC 96160 / CBS 514.97 / LARS 414 / MAFF 240422</strain>
    </source>
</reference>
<dbReference type="Proteomes" id="UP000014480">
    <property type="component" value="Unassembled WGS sequence"/>
</dbReference>
<dbReference type="EMBL" id="AMCV02000021">
    <property type="protein sequence ID" value="TDZ19092.1"/>
    <property type="molecule type" value="Genomic_DNA"/>
</dbReference>
<feature type="region of interest" description="Disordered" evidence="1">
    <location>
        <begin position="251"/>
        <end position="391"/>
    </location>
</feature>
<name>N4VAJ8_COLOR</name>
<evidence type="ECO:0000313" key="3">
    <source>
        <dbReference type="Proteomes" id="UP000014480"/>
    </source>
</evidence>
<dbReference type="eggNOG" id="ENOG502T4RA">
    <property type="taxonomic scope" value="Eukaryota"/>
</dbReference>
<dbReference type="AlphaFoldDB" id="N4VAJ8"/>
<protein>
    <recommendedName>
        <fullName evidence="4">Ubiquitin-like protease family profile domain-containing protein</fullName>
    </recommendedName>
</protein>
<dbReference type="Gene3D" id="3.40.395.10">
    <property type="entry name" value="Adenoviral Proteinase, Chain A"/>
    <property type="match status" value="1"/>
</dbReference>
<evidence type="ECO:0008006" key="4">
    <source>
        <dbReference type="Google" id="ProtNLM"/>
    </source>
</evidence>
<dbReference type="STRING" id="1213857.N4VAJ8"/>